<evidence type="ECO:0000259" key="4">
    <source>
        <dbReference type="Pfam" id="PF17162"/>
    </source>
</evidence>
<evidence type="ECO:0000313" key="5">
    <source>
        <dbReference type="EMBL" id="REH01749.1"/>
    </source>
</evidence>
<gene>
    <name evidence="5" type="ORF">C8P67_101231</name>
</gene>
<dbReference type="SUPFAM" id="SSF55486">
    <property type="entry name" value="Metalloproteases ('zincins'), catalytic domain"/>
    <property type="match status" value="1"/>
</dbReference>
<proteinExistence type="predicted"/>
<feature type="domain" description="DUF5117" evidence="3">
    <location>
        <begin position="112"/>
        <end position="296"/>
    </location>
</feature>
<sequence>MKGKAYQTALKNSLLLFILVMSCNAIIAQKKNKKDKTDKTEIIQDSTANKKGKKYDVLIKQGTVKKGLFNIIQVKSDLYFEINDSLFQREFLLVNKISNVPMPVNDAGLNKGMNYENKIITFHKDLIAKKVWVKSSVPKISSPIGDAITASVNNNFSESIIEVFDIETKNNDSTSVVIKVNKVFDGKQKSFNDVLSNIGFGGSVKPELSYIETVKSFPKNIIIKSQLTTSVAEGGPALSVTIGVTSNIILLDKTPMKARFSDNRIGYFSEKHWYFSDAQHAMNEKELITRWRLEPKQEDIEKYQKGELVEPKKPIVYYIDPATPKQWRSYIIAGVLDWQTAFEKAGFKNAVIAKEPAADDIDFDIDDVRYSVITYVASQKANAMGPAVVDPRSGEIIESDIIWWHNVMTSLQSWMRIQTGAIDPKARNNHFSDEHMGEAIRFVSSHEVGHTFGLKHNMGASFAYDVESLRSKDFTAKMGGTAPSIMDYARYNYIAQPEDHVEAITPKIGEYDKYAIEWGYRWYANEKEEHTALNGLITKHQNDPIYFYGEQQDGDSTIDPRSQSEDLGNDAMKAGEYGLKNLKVVVNNILAWTYDKDESYYETGKLYIGAIGQWQLYNRHVLNNLGGIYLNTTVHGDNKASYTAVPASIQKRATSYLLKNSITLPEWLFFNPILDKTNPLKDSPVGPYEYTPYTLARDLQYNTLYNMFNDERLLRMIENELYQRNKSKEKLFTVTQLFQTVNNHIFAPTLQNKSLSILERMTQKNYVDVLIVSINKLFEKTESKKLIQIENNLNIPEICTYIDDSKMVRNINQSAMKRVSEVTSEKRGELNKILKLVKIKQNTGNQETKNHYFDLIQRIERALNSSL</sequence>
<accession>A0A3E0EUE7</accession>
<keyword evidence="1" id="KW-0732">Signal</keyword>
<evidence type="ECO:0000259" key="3">
    <source>
        <dbReference type="Pfam" id="PF17148"/>
    </source>
</evidence>
<feature type="domain" description="DUF5118" evidence="4">
    <location>
        <begin position="53"/>
        <end position="99"/>
    </location>
</feature>
<comment type="caution">
    <text evidence="5">The sequence shown here is derived from an EMBL/GenBank/DDBJ whole genome shotgun (WGS) entry which is preliminary data.</text>
</comment>
<dbReference type="Pfam" id="PF17162">
    <property type="entry name" value="DUF5118"/>
    <property type="match status" value="1"/>
</dbReference>
<dbReference type="Proteomes" id="UP000257136">
    <property type="component" value="Unassembled WGS sequence"/>
</dbReference>
<evidence type="ECO:0000256" key="1">
    <source>
        <dbReference type="SAM" id="SignalP"/>
    </source>
</evidence>
<evidence type="ECO:0000259" key="2">
    <source>
        <dbReference type="Pfam" id="PF16313"/>
    </source>
</evidence>
<dbReference type="Gene3D" id="3.40.390.10">
    <property type="entry name" value="Collagenase (Catalytic Domain)"/>
    <property type="match status" value="1"/>
</dbReference>
<evidence type="ECO:0000313" key="6">
    <source>
        <dbReference type="Proteomes" id="UP000257136"/>
    </source>
</evidence>
<name>A0A3E0EUE7_9FLAO</name>
<dbReference type="PANTHER" id="PTHR38478:SF1">
    <property type="entry name" value="ZINC DEPENDENT METALLOPROTEASE DOMAIN LIPOPROTEIN"/>
    <property type="match status" value="1"/>
</dbReference>
<dbReference type="OrthoDB" id="9776599at2"/>
<keyword evidence="6" id="KW-1185">Reference proteome</keyword>
<feature type="chain" id="PRO_5017700559" evidence="1">
    <location>
        <begin position="28"/>
        <end position="867"/>
    </location>
</feature>
<dbReference type="CDD" id="cd04276">
    <property type="entry name" value="ZnMc_MMP_like_2"/>
    <property type="match status" value="1"/>
</dbReference>
<dbReference type="Pfam" id="PF16313">
    <property type="entry name" value="DUF4953"/>
    <property type="match status" value="1"/>
</dbReference>
<dbReference type="RefSeq" id="WP_115809505.1">
    <property type="nucleotide sequence ID" value="NZ_QUNI01000001.1"/>
</dbReference>
<dbReference type="InterPro" id="IPR033428">
    <property type="entry name" value="DUF5118"/>
</dbReference>
<reference evidence="5 6" key="1">
    <citation type="submission" date="2018-08" db="EMBL/GenBank/DDBJ databases">
        <title>Genomic Encyclopedia of Archaeal and Bacterial Type Strains, Phase II (KMG-II): from individual species to whole genera.</title>
        <authorList>
            <person name="Goeker M."/>
        </authorList>
    </citation>
    <scope>NUCLEOTIDE SEQUENCE [LARGE SCALE GENOMIC DNA]</scope>
    <source>
        <strain evidence="5 6">DSM 100880</strain>
    </source>
</reference>
<protein>
    <submittedName>
        <fullName evidence="5">Uncharacterized protein DUF5118</fullName>
    </submittedName>
</protein>
<organism evidence="5 6">
    <name type="scientific">Flavobacterium aquicola</name>
    <dbReference type="NCBI Taxonomy" id="1682742"/>
    <lineage>
        <taxon>Bacteria</taxon>
        <taxon>Pseudomonadati</taxon>
        <taxon>Bacteroidota</taxon>
        <taxon>Flavobacteriia</taxon>
        <taxon>Flavobacteriales</taxon>
        <taxon>Flavobacteriaceae</taxon>
        <taxon>Flavobacterium</taxon>
    </lineage>
</organism>
<dbReference type="InterPro" id="IPR024079">
    <property type="entry name" value="MetalloPept_cat_dom_sf"/>
</dbReference>
<dbReference type="InterPro" id="IPR032534">
    <property type="entry name" value="EcxA_zinc-bd"/>
</dbReference>
<feature type="domain" description="EcxA zinc-binding" evidence="2">
    <location>
        <begin position="429"/>
        <end position="750"/>
    </location>
</feature>
<dbReference type="PROSITE" id="PS51257">
    <property type="entry name" value="PROKAR_LIPOPROTEIN"/>
    <property type="match status" value="1"/>
</dbReference>
<dbReference type="Pfam" id="PF17148">
    <property type="entry name" value="DUF5117"/>
    <property type="match status" value="1"/>
</dbReference>
<dbReference type="EMBL" id="QUNI01000001">
    <property type="protein sequence ID" value="REH01749.1"/>
    <property type="molecule type" value="Genomic_DNA"/>
</dbReference>
<dbReference type="PANTHER" id="PTHR38478">
    <property type="entry name" value="PEPTIDASE M1A AND M12B"/>
    <property type="match status" value="1"/>
</dbReference>
<dbReference type="InterPro" id="IPR033413">
    <property type="entry name" value="DUF5117"/>
</dbReference>
<dbReference type="AlphaFoldDB" id="A0A3E0EUE7"/>
<dbReference type="GO" id="GO:0008237">
    <property type="term" value="F:metallopeptidase activity"/>
    <property type="evidence" value="ECO:0007669"/>
    <property type="project" value="InterPro"/>
</dbReference>
<feature type="signal peptide" evidence="1">
    <location>
        <begin position="1"/>
        <end position="27"/>
    </location>
</feature>
<dbReference type="InterPro" id="IPR034032">
    <property type="entry name" value="Zn_MMP-like_bac"/>
</dbReference>